<keyword evidence="2" id="KW-1185">Reference proteome</keyword>
<reference evidence="1" key="1">
    <citation type="submission" date="2022-04" db="EMBL/GenBank/DDBJ databases">
        <title>Chromosome-scale genome assembly of Holotrichia oblita Faldermann.</title>
        <authorList>
            <person name="Rongchong L."/>
        </authorList>
    </citation>
    <scope>NUCLEOTIDE SEQUENCE</scope>
    <source>
        <strain evidence="1">81SQS9</strain>
    </source>
</reference>
<sequence>MLHFWKKSGRKHNSRSNSSSPTKSTCSNASFGYSNGSKTTSIEGLQAAPALSLEDEGLFDTGDIEFHKERSRLSKCLKEVLLDKSALGYFVQYLDSRNGLPYIRCWLDIENFRSAVDLFFSKTDHDSLSTRLQRKSLNTIQNKFVEEFTDDALTIFKKYVALEAPESVNSPENIRKDIIESICNSNKLMSNCFDKVQKHVHDILDRDYFEAFLGSDYFCKYQIDVLTSGNVVLDDILYNETALFYFMEFLEQESNRNLLEFWLAATNFHQQLHNQKEFVDPVEAQNDAVVLYDKYFSLQAHCPLGFGDKVRFAVEQNICDENASQLFYKYLSELINAVQSSGYSTMFERKRCLSSDCSSEKSFSTNSTFLAMENPNRKVKKTPDMNIDTRQLYDPDSLWKRKKHHRLSFGRITELGKFETDFEPEPDKKVESKLRNVVKRFVNLDENKRKEEMAWQVAEMIVKDITNVTLNDHKY</sequence>
<name>A0ACB9T293_HOLOL</name>
<proteinExistence type="predicted"/>
<accession>A0ACB9T293</accession>
<evidence type="ECO:0000313" key="1">
    <source>
        <dbReference type="EMBL" id="KAI4460925.1"/>
    </source>
</evidence>
<dbReference type="Proteomes" id="UP001056778">
    <property type="component" value="Chromosome 5"/>
</dbReference>
<organism evidence="1 2">
    <name type="scientific">Holotrichia oblita</name>
    <name type="common">Chafer beetle</name>
    <dbReference type="NCBI Taxonomy" id="644536"/>
    <lineage>
        <taxon>Eukaryota</taxon>
        <taxon>Metazoa</taxon>
        <taxon>Ecdysozoa</taxon>
        <taxon>Arthropoda</taxon>
        <taxon>Hexapoda</taxon>
        <taxon>Insecta</taxon>
        <taxon>Pterygota</taxon>
        <taxon>Neoptera</taxon>
        <taxon>Endopterygota</taxon>
        <taxon>Coleoptera</taxon>
        <taxon>Polyphaga</taxon>
        <taxon>Scarabaeiformia</taxon>
        <taxon>Scarabaeidae</taxon>
        <taxon>Melolonthinae</taxon>
        <taxon>Holotrichia</taxon>
    </lineage>
</organism>
<comment type="caution">
    <text evidence="1">The sequence shown here is derived from an EMBL/GenBank/DDBJ whole genome shotgun (WGS) entry which is preliminary data.</text>
</comment>
<dbReference type="EMBL" id="CM043019">
    <property type="protein sequence ID" value="KAI4460925.1"/>
    <property type="molecule type" value="Genomic_DNA"/>
</dbReference>
<evidence type="ECO:0000313" key="2">
    <source>
        <dbReference type="Proteomes" id="UP001056778"/>
    </source>
</evidence>
<protein>
    <submittedName>
        <fullName evidence="1">A-kinase anchor protein</fullName>
    </submittedName>
</protein>
<gene>
    <name evidence="1" type="ORF">MML48_5g00012438</name>
</gene>